<dbReference type="InterPro" id="IPR045152">
    <property type="entry name" value="EDC4-like"/>
</dbReference>
<gene>
    <name evidence="1" type="ORF">KIW84_054090</name>
</gene>
<dbReference type="PANTHER" id="PTHR15598:SF7">
    <property type="entry name" value="ENHANCER OF MRNA-DECAPPING-LIKE PROTEIN"/>
    <property type="match status" value="1"/>
</dbReference>
<dbReference type="Proteomes" id="UP001058974">
    <property type="component" value="Chromosome 5"/>
</dbReference>
<dbReference type="Gramene" id="Psat05G0409000-T1">
    <property type="protein sequence ID" value="KAI5408115.1"/>
    <property type="gene ID" value="KIW84_054090"/>
</dbReference>
<evidence type="ECO:0000313" key="2">
    <source>
        <dbReference type="Proteomes" id="UP001058974"/>
    </source>
</evidence>
<dbReference type="GO" id="GO:0031087">
    <property type="term" value="P:deadenylation-independent decapping of nuclear-transcribed mRNA"/>
    <property type="evidence" value="ECO:0007669"/>
    <property type="project" value="InterPro"/>
</dbReference>
<dbReference type="PANTHER" id="PTHR15598">
    <property type="entry name" value="ENHANCER OF MRNA-DECAPPING PROTEIN 4"/>
    <property type="match status" value="1"/>
</dbReference>
<proteinExistence type="predicted"/>
<protein>
    <submittedName>
        <fullName evidence="1">Uncharacterized protein</fullName>
    </submittedName>
</protein>
<keyword evidence="2" id="KW-1185">Reference proteome</keyword>
<organism evidence="1 2">
    <name type="scientific">Pisum sativum</name>
    <name type="common">Garden pea</name>
    <name type="synonym">Lathyrus oleraceus</name>
    <dbReference type="NCBI Taxonomy" id="3888"/>
    <lineage>
        <taxon>Eukaryota</taxon>
        <taxon>Viridiplantae</taxon>
        <taxon>Streptophyta</taxon>
        <taxon>Embryophyta</taxon>
        <taxon>Tracheophyta</taxon>
        <taxon>Spermatophyta</taxon>
        <taxon>Magnoliopsida</taxon>
        <taxon>eudicotyledons</taxon>
        <taxon>Gunneridae</taxon>
        <taxon>Pentapetalae</taxon>
        <taxon>rosids</taxon>
        <taxon>fabids</taxon>
        <taxon>Fabales</taxon>
        <taxon>Fabaceae</taxon>
        <taxon>Papilionoideae</taxon>
        <taxon>50 kb inversion clade</taxon>
        <taxon>NPAAA clade</taxon>
        <taxon>Hologalegina</taxon>
        <taxon>IRL clade</taxon>
        <taxon>Fabeae</taxon>
        <taxon>Lathyrus</taxon>
    </lineage>
</organism>
<accession>A0A9D4WWQ9</accession>
<evidence type="ECO:0000313" key="1">
    <source>
        <dbReference type="EMBL" id="KAI5408115.1"/>
    </source>
</evidence>
<sequence>MVVAFKKKLKHPYVIPEQSLGVKMLQEENAKQEKLERDHVQQITNMISNYINKDMSSLLEKIIKKEISSNGTTITRSLSQNTEKSITTSVTESFQKGVGDKTLNQLEKSVLQEALKTSVEATLVPVFEKSCKAMFEQIDGTFQNGLLNHTTAIQQQYDSTHSPLAITLKETINSASSITQTLSGQLADGQRKLLEMAANSKVAADPFVTQVNNGLHEITEDPTKELSRLINEQKFEEA</sequence>
<reference evidence="1 2" key="1">
    <citation type="journal article" date="2022" name="Nat. Genet.">
        <title>Improved pea reference genome and pan-genome highlight genomic features and evolutionary characteristics.</title>
        <authorList>
            <person name="Yang T."/>
            <person name="Liu R."/>
            <person name="Luo Y."/>
            <person name="Hu S."/>
            <person name="Wang D."/>
            <person name="Wang C."/>
            <person name="Pandey M.K."/>
            <person name="Ge S."/>
            <person name="Xu Q."/>
            <person name="Li N."/>
            <person name="Li G."/>
            <person name="Huang Y."/>
            <person name="Saxena R.K."/>
            <person name="Ji Y."/>
            <person name="Li M."/>
            <person name="Yan X."/>
            <person name="He Y."/>
            <person name="Liu Y."/>
            <person name="Wang X."/>
            <person name="Xiang C."/>
            <person name="Varshney R.K."/>
            <person name="Ding H."/>
            <person name="Gao S."/>
            <person name="Zong X."/>
        </authorList>
    </citation>
    <scope>NUCLEOTIDE SEQUENCE [LARGE SCALE GENOMIC DNA]</scope>
    <source>
        <strain evidence="1 2">cv. Zhongwan 6</strain>
    </source>
</reference>
<name>A0A9D4WWQ9_PEA</name>
<dbReference type="GO" id="GO:0000932">
    <property type="term" value="C:P-body"/>
    <property type="evidence" value="ECO:0007669"/>
    <property type="project" value="TreeGrafter"/>
</dbReference>
<comment type="caution">
    <text evidence="1">The sequence shown here is derived from an EMBL/GenBank/DDBJ whole genome shotgun (WGS) entry which is preliminary data.</text>
</comment>
<dbReference type="AlphaFoldDB" id="A0A9D4WWQ9"/>
<dbReference type="EMBL" id="JAMSHJ010000005">
    <property type="protein sequence ID" value="KAI5408115.1"/>
    <property type="molecule type" value="Genomic_DNA"/>
</dbReference>